<protein>
    <recommendedName>
        <fullName evidence="3">PD-(D/E)XK nuclease superfamily protein</fullName>
    </recommendedName>
</protein>
<keyword evidence="2" id="KW-1185">Reference proteome</keyword>
<proteinExistence type="predicted"/>
<name>A0A158FJW7_9BURK</name>
<accession>A0A158FJW7</accession>
<comment type="caution">
    <text evidence="1">The sequence shown here is derived from an EMBL/GenBank/DDBJ whole genome shotgun (WGS) entry which is preliminary data.</text>
</comment>
<dbReference type="RefSeq" id="WP_087629128.1">
    <property type="nucleotide sequence ID" value="NZ_FCNZ02000003.1"/>
</dbReference>
<dbReference type="Pfam" id="PF14281">
    <property type="entry name" value="PDDEXK_4"/>
    <property type="match status" value="1"/>
</dbReference>
<evidence type="ECO:0000313" key="1">
    <source>
        <dbReference type="EMBL" id="SAL19609.1"/>
    </source>
</evidence>
<dbReference type="EMBL" id="FCNZ02000003">
    <property type="protein sequence ID" value="SAL19609.1"/>
    <property type="molecule type" value="Genomic_DNA"/>
</dbReference>
<dbReference type="Proteomes" id="UP000054717">
    <property type="component" value="Unassembled WGS sequence"/>
</dbReference>
<dbReference type="InterPro" id="IPR029470">
    <property type="entry name" value="PDDEXK_4"/>
</dbReference>
<dbReference type="STRING" id="326475.AWB66_00950"/>
<sequence length="476" mass="54313">MPDFADIKSLLDVLHDPLAVRLRARWKSFNPFRVLKVEKRELRHTTTLAWLLDPRENHGLGDHFLRGFLKSVCEAASDHTTLLRYETDNDAIVRVHSELQMQKVQGDRIVPDFDDDRYSDVPANADSERGKRRIDVLVEGQGWAVAIEAKIGATEGEGQLNAYRVPLQLWAQRTGRELLLVYLTIDEQDIKGDDWINAQWSKAVAQPLRTVLAASGESAQLGDQQHAFLASYLDILSDVADDADGFVNCALSELATHHTTALRCLKEAIKASSQNAPHPADWIVLYERNKRLLDPLLEYVDLGFEARAKMIDKALSTPGLRKVKSDNSYVRFIVTDWAQRFPRIFEPSDERLPRVLYEIRNDSKQPHKVFVALQIWLLDGNVYKDEVYLEERNLMVRDIQRNDRVNDFPRLFARRKPKEQLNQKVQTLVSTGITCDIEAPDAAHFAEKLNEFVSKTSKQIEEYLGRFGEGDELAAA</sequence>
<evidence type="ECO:0000313" key="2">
    <source>
        <dbReference type="Proteomes" id="UP000054717"/>
    </source>
</evidence>
<reference evidence="1" key="1">
    <citation type="submission" date="2016-01" db="EMBL/GenBank/DDBJ databases">
        <authorList>
            <person name="Peeters Charlotte."/>
        </authorList>
    </citation>
    <scope>NUCLEOTIDE SEQUENCE</scope>
    <source>
        <strain evidence="1">LMG 22936</strain>
    </source>
</reference>
<dbReference type="AlphaFoldDB" id="A0A158FJW7"/>
<evidence type="ECO:0008006" key="3">
    <source>
        <dbReference type="Google" id="ProtNLM"/>
    </source>
</evidence>
<organism evidence="1 2">
    <name type="scientific">Caballeronia telluris</name>
    <dbReference type="NCBI Taxonomy" id="326475"/>
    <lineage>
        <taxon>Bacteria</taxon>
        <taxon>Pseudomonadati</taxon>
        <taxon>Pseudomonadota</taxon>
        <taxon>Betaproteobacteria</taxon>
        <taxon>Burkholderiales</taxon>
        <taxon>Burkholderiaceae</taxon>
        <taxon>Caballeronia</taxon>
    </lineage>
</organism>
<gene>
    <name evidence="1" type="ORF">AWB66_00950</name>
</gene>